<proteinExistence type="predicted"/>
<protein>
    <submittedName>
        <fullName evidence="2">Uncharacterized protein</fullName>
    </submittedName>
</protein>
<accession>A0A1Y2BQQ0</accession>
<organism evidence="2 3">
    <name type="scientific">Rhizoclosmatium globosum</name>
    <dbReference type="NCBI Taxonomy" id="329046"/>
    <lineage>
        <taxon>Eukaryota</taxon>
        <taxon>Fungi</taxon>
        <taxon>Fungi incertae sedis</taxon>
        <taxon>Chytridiomycota</taxon>
        <taxon>Chytridiomycota incertae sedis</taxon>
        <taxon>Chytridiomycetes</taxon>
        <taxon>Chytridiales</taxon>
        <taxon>Chytriomycetaceae</taxon>
        <taxon>Rhizoclosmatium</taxon>
    </lineage>
</organism>
<sequence length="139" mass="15676">MDSYTVTGANVTGCPGANNQNFAMADGTKGSADQYWGWAKNYAMSDRFYQSAPGASSQEKCTLQEELSSSRTTTTTRQQQGSWLTEGLHEQLCFIPGSYHRGLVARMWRGHEVLPRWISNYLRPNRRRVPLLSIPCKRP</sequence>
<evidence type="ECO:0000313" key="3">
    <source>
        <dbReference type="Proteomes" id="UP000193642"/>
    </source>
</evidence>
<dbReference type="AlphaFoldDB" id="A0A1Y2BQQ0"/>
<evidence type="ECO:0000313" key="2">
    <source>
        <dbReference type="EMBL" id="ORY37063.1"/>
    </source>
</evidence>
<evidence type="ECO:0000256" key="1">
    <source>
        <dbReference type="SAM" id="MobiDB-lite"/>
    </source>
</evidence>
<dbReference type="Proteomes" id="UP000193642">
    <property type="component" value="Unassembled WGS sequence"/>
</dbReference>
<name>A0A1Y2BQQ0_9FUNG</name>
<feature type="region of interest" description="Disordered" evidence="1">
    <location>
        <begin position="59"/>
        <end position="81"/>
    </location>
</feature>
<keyword evidence="3" id="KW-1185">Reference proteome</keyword>
<gene>
    <name evidence="2" type="ORF">BCR33DRAFT_469347</name>
</gene>
<comment type="caution">
    <text evidence="2">The sequence shown here is derived from an EMBL/GenBank/DDBJ whole genome shotgun (WGS) entry which is preliminary data.</text>
</comment>
<feature type="compositionally biased region" description="Low complexity" evidence="1">
    <location>
        <begin position="64"/>
        <end position="80"/>
    </location>
</feature>
<reference evidence="2 3" key="1">
    <citation type="submission" date="2016-07" db="EMBL/GenBank/DDBJ databases">
        <title>Pervasive Adenine N6-methylation of Active Genes in Fungi.</title>
        <authorList>
            <consortium name="DOE Joint Genome Institute"/>
            <person name="Mondo S.J."/>
            <person name="Dannebaum R.O."/>
            <person name="Kuo R.C."/>
            <person name="Labutti K."/>
            <person name="Haridas S."/>
            <person name="Kuo A."/>
            <person name="Salamov A."/>
            <person name="Ahrendt S.R."/>
            <person name="Lipzen A."/>
            <person name="Sullivan W."/>
            <person name="Andreopoulos W.B."/>
            <person name="Clum A."/>
            <person name="Lindquist E."/>
            <person name="Daum C."/>
            <person name="Ramamoorthy G.K."/>
            <person name="Gryganskyi A."/>
            <person name="Culley D."/>
            <person name="Magnuson J.K."/>
            <person name="James T.Y."/>
            <person name="O'Malley M.A."/>
            <person name="Stajich J.E."/>
            <person name="Spatafora J.W."/>
            <person name="Visel A."/>
            <person name="Grigoriev I.V."/>
        </authorList>
    </citation>
    <scope>NUCLEOTIDE SEQUENCE [LARGE SCALE GENOMIC DNA]</scope>
    <source>
        <strain evidence="2 3">JEL800</strain>
    </source>
</reference>
<dbReference type="EMBL" id="MCGO01000052">
    <property type="protein sequence ID" value="ORY37063.1"/>
    <property type="molecule type" value="Genomic_DNA"/>
</dbReference>